<protein>
    <submittedName>
        <fullName evidence="2">Uncharacterized protein</fullName>
    </submittedName>
</protein>
<comment type="caution">
    <text evidence="2">The sequence shown here is derived from an EMBL/GenBank/DDBJ whole genome shotgun (WGS) entry which is preliminary data.</text>
</comment>
<proteinExistence type="predicted"/>
<accession>A0ABU6WLW8</accession>
<evidence type="ECO:0000313" key="3">
    <source>
        <dbReference type="Proteomes" id="UP001341840"/>
    </source>
</evidence>
<dbReference type="Proteomes" id="UP001341840">
    <property type="component" value="Unassembled WGS sequence"/>
</dbReference>
<feature type="compositionally biased region" description="Polar residues" evidence="1">
    <location>
        <begin position="8"/>
        <end position="25"/>
    </location>
</feature>
<evidence type="ECO:0000313" key="2">
    <source>
        <dbReference type="EMBL" id="MED6186267.1"/>
    </source>
</evidence>
<feature type="region of interest" description="Disordered" evidence="1">
    <location>
        <begin position="1"/>
        <end position="117"/>
    </location>
</feature>
<keyword evidence="3" id="KW-1185">Reference proteome</keyword>
<gene>
    <name evidence="2" type="ORF">PIB30_065180</name>
</gene>
<sequence>MELFPDSSEGTQEPSKPSPRTTSSVAPIRKDTRDQEQTNTNPPPGTGGMNAPPKTPNQPRNTEGREMNDGQEASATPDREILDLNDDQEGLEIGNSGRRVFVGLGDDQSRQTQEMCH</sequence>
<reference evidence="2 3" key="1">
    <citation type="journal article" date="2023" name="Plants (Basel)">
        <title>Bridging the Gap: Combining Genomics and Transcriptomics Approaches to Understand Stylosanthes scabra, an Orphan Legume from the Brazilian Caatinga.</title>
        <authorList>
            <person name="Ferreira-Neto J.R.C."/>
            <person name="da Silva M.D."/>
            <person name="Binneck E."/>
            <person name="de Melo N.F."/>
            <person name="da Silva R.H."/>
            <person name="de Melo A.L.T.M."/>
            <person name="Pandolfi V."/>
            <person name="Bustamante F.O."/>
            <person name="Brasileiro-Vidal A.C."/>
            <person name="Benko-Iseppon A.M."/>
        </authorList>
    </citation>
    <scope>NUCLEOTIDE SEQUENCE [LARGE SCALE GENOMIC DNA]</scope>
    <source>
        <tissue evidence="2">Leaves</tissue>
    </source>
</reference>
<evidence type="ECO:0000256" key="1">
    <source>
        <dbReference type="SAM" id="MobiDB-lite"/>
    </source>
</evidence>
<organism evidence="2 3">
    <name type="scientific">Stylosanthes scabra</name>
    <dbReference type="NCBI Taxonomy" id="79078"/>
    <lineage>
        <taxon>Eukaryota</taxon>
        <taxon>Viridiplantae</taxon>
        <taxon>Streptophyta</taxon>
        <taxon>Embryophyta</taxon>
        <taxon>Tracheophyta</taxon>
        <taxon>Spermatophyta</taxon>
        <taxon>Magnoliopsida</taxon>
        <taxon>eudicotyledons</taxon>
        <taxon>Gunneridae</taxon>
        <taxon>Pentapetalae</taxon>
        <taxon>rosids</taxon>
        <taxon>fabids</taxon>
        <taxon>Fabales</taxon>
        <taxon>Fabaceae</taxon>
        <taxon>Papilionoideae</taxon>
        <taxon>50 kb inversion clade</taxon>
        <taxon>dalbergioids sensu lato</taxon>
        <taxon>Dalbergieae</taxon>
        <taxon>Pterocarpus clade</taxon>
        <taxon>Stylosanthes</taxon>
    </lineage>
</organism>
<name>A0ABU6WLW8_9FABA</name>
<dbReference type="EMBL" id="JASCZI010181889">
    <property type="protein sequence ID" value="MED6186267.1"/>
    <property type="molecule type" value="Genomic_DNA"/>
</dbReference>